<evidence type="ECO:0000259" key="3">
    <source>
        <dbReference type="Pfam" id="PF19040"/>
    </source>
</evidence>
<feature type="transmembrane region" description="Helical" evidence="1">
    <location>
        <begin position="312"/>
        <end position="331"/>
    </location>
</feature>
<feature type="transmembrane region" description="Helical" evidence="1">
    <location>
        <begin position="167"/>
        <end position="185"/>
    </location>
</feature>
<feature type="domain" description="SGNH" evidence="3">
    <location>
        <begin position="414"/>
        <end position="627"/>
    </location>
</feature>
<feature type="transmembrane region" description="Helical" evidence="1">
    <location>
        <begin position="246"/>
        <end position="265"/>
    </location>
</feature>
<feature type="transmembrane region" description="Helical" evidence="1">
    <location>
        <begin position="34"/>
        <end position="56"/>
    </location>
</feature>
<feature type="transmembrane region" description="Helical" evidence="1">
    <location>
        <begin position="140"/>
        <end position="160"/>
    </location>
</feature>
<reference evidence="4 5" key="1">
    <citation type="submission" date="2015-09" db="EMBL/GenBank/DDBJ databases">
        <title>Genome announcement of multiple Pseudomonas syringae strains.</title>
        <authorList>
            <person name="Thakur S."/>
            <person name="Wang P.W."/>
            <person name="Gong Y."/>
            <person name="Weir B.S."/>
            <person name="Guttman D.S."/>
        </authorList>
    </citation>
    <scope>NUCLEOTIDE SEQUENCE [LARGE SCALE GENOMIC DNA]</scope>
    <source>
        <strain evidence="4 5">ICMP3956</strain>
    </source>
</reference>
<proteinExistence type="predicted"/>
<feature type="transmembrane region" description="Helical" evidence="1">
    <location>
        <begin position="224"/>
        <end position="240"/>
    </location>
</feature>
<feature type="transmembrane region" description="Helical" evidence="1">
    <location>
        <begin position="351"/>
        <end position="369"/>
    </location>
</feature>
<dbReference type="GO" id="GO:0016747">
    <property type="term" value="F:acyltransferase activity, transferring groups other than amino-acyl groups"/>
    <property type="evidence" value="ECO:0007669"/>
    <property type="project" value="InterPro"/>
</dbReference>
<dbReference type="InterPro" id="IPR002656">
    <property type="entry name" value="Acyl_transf_3_dom"/>
</dbReference>
<keyword evidence="1" id="KW-0812">Transmembrane</keyword>
<dbReference type="InterPro" id="IPR043968">
    <property type="entry name" value="SGNH"/>
</dbReference>
<accession>A0A0P9XUW2</accession>
<protein>
    <recommendedName>
        <fullName evidence="6">Acyltransferase</fullName>
    </recommendedName>
</protein>
<dbReference type="RefSeq" id="WP_057409452.1">
    <property type="nucleotide sequence ID" value="NZ_LJRC01000145.1"/>
</dbReference>
<dbReference type="EMBL" id="LJRC01000145">
    <property type="protein sequence ID" value="KPY36478.1"/>
    <property type="molecule type" value="Genomic_DNA"/>
</dbReference>
<dbReference type="PANTHER" id="PTHR23028">
    <property type="entry name" value="ACETYLTRANSFERASE"/>
    <property type="match status" value="1"/>
</dbReference>
<dbReference type="GO" id="GO:0016020">
    <property type="term" value="C:membrane"/>
    <property type="evidence" value="ECO:0007669"/>
    <property type="project" value="TreeGrafter"/>
</dbReference>
<organism evidence="4 5">
    <name type="scientific">Pseudomonas syringae pv. primulae</name>
    <dbReference type="NCBI Taxonomy" id="251707"/>
    <lineage>
        <taxon>Bacteria</taxon>
        <taxon>Pseudomonadati</taxon>
        <taxon>Pseudomonadota</taxon>
        <taxon>Gammaproteobacteria</taxon>
        <taxon>Pseudomonadales</taxon>
        <taxon>Pseudomonadaceae</taxon>
        <taxon>Pseudomonas</taxon>
    </lineage>
</organism>
<feature type="transmembrane region" description="Helical" evidence="1">
    <location>
        <begin position="191"/>
        <end position="212"/>
    </location>
</feature>
<dbReference type="PATRIC" id="fig|251707.3.peg.2153"/>
<dbReference type="Pfam" id="PF19040">
    <property type="entry name" value="SGNH"/>
    <property type="match status" value="1"/>
</dbReference>
<feature type="transmembrane region" description="Helical" evidence="1">
    <location>
        <begin position="286"/>
        <end position="306"/>
    </location>
</feature>
<name>A0A0P9XUW2_9PSED</name>
<comment type="caution">
    <text evidence="4">The sequence shown here is derived from an EMBL/GenBank/DDBJ whole genome shotgun (WGS) entry which is preliminary data.</text>
</comment>
<evidence type="ECO:0000259" key="2">
    <source>
        <dbReference type="Pfam" id="PF01757"/>
    </source>
</evidence>
<dbReference type="Pfam" id="PF01757">
    <property type="entry name" value="Acyl_transf_3"/>
    <property type="match status" value="1"/>
</dbReference>
<dbReference type="Proteomes" id="UP000050562">
    <property type="component" value="Unassembled WGS sequence"/>
</dbReference>
<evidence type="ECO:0000256" key="1">
    <source>
        <dbReference type="SAM" id="Phobius"/>
    </source>
</evidence>
<keyword evidence="1" id="KW-0472">Membrane</keyword>
<dbReference type="AlphaFoldDB" id="A0A0P9XUW2"/>
<keyword evidence="1" id="KW-1133">Transmembrane helix</keyword>
<evidence type="ECO:0000313" key="4">
    <source>
        <dbReference type="EMBL" id="KPY36478.1"/>
    </source>
</evidence>
<evidence type="ECO:0000313" key="5">
    <source>
        <dbReference type="Proteomes" id="UP000050562"/>
    </source>
</evidence>
<dbReference type="GO" id="GO:0009103">
    <property type="term" value="P:lipopolysaccharide biosynthetic process"/>
    <property type="evidence" value="ECO:0007669"/>
    <property type="project" value="TreeGrafter"/>
</dbReference>
<dbReference type="InterPro" id="IPR050879">
    <property type="entry name" value="Acyltransferase_3"/>
</dbReference>
<gene>
    <name evidence="4" type="ORF">ALO52_200255</name>
</gene>
<evidence type="ECO:0008006" key="6">
    <source>
        <dbReference type="Google" id="ProtNLM"/>
    </source>
</evidence>
<sequence>MQNTRGGYRPDIDGLRAVAVLAVILYHFKVALLSGGFVGVDIFFVISGYLITKVIVDRKGTSRFDFADFYLRRVRRLIPALLVTIASSYIAAFVLFSPSDFKPMSGSTVYALTGISNIYFWAESGYFDAASTLKPLLHTWSLGVEIQFYLLWPVVLLLLTRFTKTPFVAVLVLIIVGVVASVQYLKHDASGAFFLTPFRMHEFLFGGLVVFAERYSLSRLIANMAYLLGLALIGYSIFVFKSDTLLFPGFAALVPAAGAALMILGGRNSMFARPLSSGFAVKIGEISYSLYLVHWPLFVFVSYVLIDQISTLVKFGLIGSTGVLALALYHFVEKPFRHQRESRMSGAEFSLVTLLASVAVIVPAASSWAQDGWGWRVPAEIREMVKIDDRSASIYVFEVIKSLNQREGFDTASKKQKILVIGDSQAGDLLNILNEQGYLANYDVVSRLVDSACATPGLDKAKEEDFYTRVNPIVIKDPAYVKRCQDSLERANNQTLISGADKIFIAMYWRDFAEPYYLEAINKITAQTKADVYVFGRKDLLKDSAFIVSGLGRLAGLSYYASRYRSPETDKINQPLANLQNVRYVDMMKATCPSADRCLVLDDNNKPAFFNATHLSKEGAKLYGPSVRSLVDDATKNVVAEKVSAAKQ</sequence>
<dbReference type="PANTHER" id="PTHR23028:SF53">
    <property type="entry name" value="ACYL_TRANSF_3 DOMAIN-CONTAINING PROTEIN"/>
    <property type="match status" value="1"/>
</dbReference>
<feature type="domain" description="Acyltransferase 3" evidence="2">
    <location>
        <begin position="11"/>
        <end position="322"/>
    </location>
</feature>
<feature type="transmembrane region" description="Helical" evidence="1">
    <location>
        <begin position="77"/>
        <end position="96"/>
    </location>
</feature>